<evidence type="ECO:0000256" key="4">
    <source>
        <dbReference type="ARBA" id="ARBA00022729"/>
    </source>
</evidence>
<dbReference type="Gene3D" id="3.20.20.300">
    <property type="entry name" value="Glycoside hydrolase, family 3, N-terminal domain"/>
    <property type="match status" value="1"/>
</dbReference>
<comment type="catalytic activity">
    <reaction evidence="1">
        <text>Hydrolysis of terminal, non-reducing beta-D-glucosyl residues with release of beta-D-glucose.</text>
        <dbReference type="EC" id="3.2.1.21"/>
    </reaction>
</comment>
<evidence type="ECO:0000313" key="10">
    <source>
        <dbReference type="Proteomes" id="UP001162060"/>
    </source>
</evidence>
<protein>
    <recommendedName>
        <fullName evidence="3">beta-glucosidase</fullName>
        <ecNumber evidence="3">3.2.1.21</ecNumber>
    </recommendedName>
</protein>
<gene>
    <name evidence="9" type="ORF">PM001_LOCUS1854</name>
</gene>
<evidence type="ECO:0000256" key="5">
    <source>
        <dbReference type="ARBA" id="ARBA00022801"/>
    </source>
</evidence>
<dbReference type="Pfam" id="PF00933">
    <property type="entry name" value="Glyco_hydro_3"/>
    <property type="match status" value="1"/>
</dbReference>
<comment type="caution">
    <text evidence="9">The sequence shown here is derived from an EMBL/GenBank/DDBJ whole genome shotgun (WGS) entry which is preliminary data.</text>
</comment>
<dbReference type="InterPro" id="IPR017853">
    <property type="entry name" value="GH"/>
</dbReference>
<dbReference type="PRINTS" id="PR00133">
    <property type="entry name" value="GLHYDRLASE3"/>
</dbReference>
<keyword evidence="6" id="KW-0326">Glycosidase</keyword>
<dbReference type="EC" id="3.2.1.21" evidence="3"/>
<dbReference type="AlphaFoldDB" id="A0AAV1T2M2"/>
<dbReference type="PANTHER" id="PTHR30620">
    <property type="entry name" value="PERIPLASMIC BETA-GLUCOSIDASE-RELATED"/>
    <property type="match status" value="1"/>
</dbReference>
<feature type="signal peptide" evidence="7">
    <location>
        <begin position="1"/>
        <end position="18"/>
    </location>
</feature>
<dbReference type="GO" id="GO:0008422">
    <property type="term" value="F:beta-glucosidase activity"/>
    <property type="evidence" value="ECO:0007669"/>
    <property type="project" value="UniProtKB-EC"/>
</dbReference>
<evidence type="ECO:0000256" key="3">
    <source>
        <dbReference type="ARBA" id="ARBA00012744"/>
    </source>
</evidence>
<evidence type="ECO:0000259" key="8">
    <source>
        <dbReference type="Pfam" id="PF00933"/>
    </source>
</evidence>
<evidence type="ECO:0000256" key="7">
    <source>
        <dbReference type="SAM" id="SignalP"/>
    </source>
</evidence>
<dbReference type="InterPro" id="IPR036962">
    <property type="entry name" value="Glyco_hydro_3_N_sf"/>
</dbReference>
<comment type="similarity">
    <text evidence="2">Belongs to the glycosyl hydrolase 3 family.</text>
</comment>
<keyword evidence="5" id="KW-0378">Hydrolase</keyword>
<dbReference type="PANTHER" id="PTHR30620:SF16">
    <property type="entry name" value="LYSOSOMAL BETA GLUCOSIDASE"/>
    <property type="match status" value="1"/>
</dbReference>
<organism evidence="9 10">
    <name type="scientific">Peronospora matthiolae</name>
    <dbReference type="NCBI Taxonomy" id="2874970"/>
    <lineage>
        <taxon>Eukaryota</taxon>
        <taxon>Sar</taxon>
        <taxon>Stramenopiles</taxon>
        <taxon>Oomycota</taxon>
        <taxon>Peronosporomycetes</taxon>
        <taxon>Peronosporales</taxon>
        <taxon>Peronosporaceae</taxon>
        <taxon>Peronospora</taxon>
    </lineage>
</organism>
<dbReference type="GO" id="GO:0009251">
    <property type="term" value="P:glucan catabolic process"/>
    <property type="evidence" value="ECO:0007669"/>
    <property type="project" value="TreeGrafter"/>
</dbReference>
<proteinExistence type="inferred from homology"/>
<name>A0AAV1T2M2_9STRA</name>
<dbReference type="InterPro" id="IPR051915">
    <property type="entry name" value="Cellulose_Degrad_GH3"/>
</dbReference>
<accession>A0AAV1T2M2</accession>
<dbReference type="SUPFAM" id="SSF51445">
    <property type="entry name" value="(Trans)glycosidases"/>
    <property type="match status" value="1"/>
</dbReference>
<reference evidence="9" key="1">
    <citation type="submission" date="2024-01" db="EMBL/GenBank/DDBJ databases">
        <authorList>
            <person name="Webb A."/>
        </authorList>
    </citation>
    <scope>NUCLEOTIDE SEQUENCE</scope>
    <source>
        <strain evidence="9">Pm1</strain>
    </source>
</reference>
<dbReference type="EMBL" id="CAKLBY020000016">
    <property type="protein sequence ID" value="CAK7899341.1"/>
    <property type="molecule type" value="Genomic_DNA"/>
</dbReference>
<dbReference type="Proteomes" id="UP001162060">
    <property type="component" value="Unassembled WGS sequence"/>
</dbReference>
<sequence>MWTSWSAAVSLAVAVTYASRPGAAVAQNAFDARAQAIVDKFTVTQVLGQMTQIEVSNVINSTTKTLNETSVRAYARQHVGSYFSSLFAGRQGSAPYGWSATEFRALIKRIQEITMEENGGHPILYGLDSVHGANYVDGAVMFPHQINMGASFDPELVYEAGQIAARDMLAAGIPWILGPILEISYNPLWARTYETFSEDPYVVSVMGDAIIRGLQSYNQTAACMKHFLGSSRTERDHDRDSTHISDFDLLNYYMPSSKQL</sequence>
<evidence type="ECO:0000256" key="2">
    <source>
        <dbReference type="ARBA" id="ARBA00005336"/>
    </source>
</evidence>
<evidence type="ECO:0000256" key="1">
    <source>
        <dbReference type="ARBA" id="ARBA00000448"/>
    </source>
</evidence>
<evidence type="ECO:0000313" key="9">
    <source>
        <dbReference type="EMBL" id="CAK7899341.1"/>
    </source>
</evidence>
<keyword evidence="4 7" id="KW-0732">Signal</keyword>
<dbReference type="InterPro" id="IPR001764">
    <property type="entry name" value="Glyco_hydro_3_N"/>
</dbReference>
<feature type="chain" id="PRO_5043393439" description="beta-glucosidase" evidence="7">
    <location>
        <begin position="19"/>
        <end position="260"/>
    </location>
</feature>
<feature type="domain" description="Glycoside hydrolase family 3 N-terminal" evidence="8">
    <location>
        <begin position="45"/>
        <end position="254"/>
    </location>
</feature>
<evidence type="ECO:0000256" key="6">
    <source>
        <dbReference type="ARBA" id="ARBA00023295"/>
    </source>
</evidence>